<dbReference type="OrthoDB" id="5817707at2759"/>
<evidence type="ECO:0000256" key="1">
    <source>
        <dbReference type="SAM" id="MobiDB-lite"/>
    </source>
</evidence>
<evidence type="ECO:0000313" key="4">
    <source>
        <dbReference type="Proteomes" id="UP000267096"/>
    </source>
</evidence>
<keyword evidence="2" id="KW-0732">Signal</keyword>
<reference evidence="3 4" key="2">
    <citation type="submission" date="2018-11" db="EMBL/GenBank/DDBJ databases">
        <authorList>
            <consortium name="Pathogen Informatics"/>
        </authorList>
    </citation>
    <scope>NUCLEOTIDE SEQUENCE [LARGE SCALE GENOMIC DNA]</scope>
</reference>
<name>A0A0M3J798_ANISI</name>
<evidence type="ECO:0000313" key="5">
    <source>
        <dbReference type="WBParaSite" id="ASIM_0000344201-mRNA-1"/>
    </source>
</evidence>
<keyword evidence="4" id="KW-1185">Reference proteome</keyword>
<organism evidence="5">
    <name type="scientific">Anisakis simplex</name>
    <name type="common">Herring worm</name>
    <dbReference type="NCBI Taxonomy" id="6269"/>
    <lineage>
        <taxon>Eukaryota</taxon>
        <taxon>Metazoa</taxon>
        <taxon>Ecdysozoa</taxon>
        <taxon>Nematoda</taxon>
        <taxon>Chromadorea</taxon>
        <taxon>Rhabditida</taxon>
        <taxon>Spirurina</taxon>
        <taxon>Ascaridomorpha</taxon>
        <taxon>Ascaridoidea</taxon>
        <taxon>Anisakidae</taxon>
        <taxon>Anisakis</taxon>
        <taxon>Anisakis simplex complex</taxon>
    </lineage>
</organism>
<feature type="chain" id="PRO_5043120840" evidence="2">
    <location>
        <begin position="24"/>
        <end position="184"/>
    </location>
</feature>
<sequence>MIAILEPVLLLLVLSTPSCLVLCDCFDVLTGRRYPEKSVWVRSEFFNVTCENGRMKVLNCISDFGTRIPLQTDSFWENSIEYSCVDDESGERGLDGNEASGEEPTSEGCTGDRTEFFANHFVISCITKEIIACVDKNGDIVRGGFFLLDNNQLKWCYIYKNSKRARIENKGCFNGTDYDDVTDE</sequence>
<proteinExistence type="predicted"/>
<protein>
    <submittedName>
        <fullName evidence="5">CVNH domain-containing protein</fullName>
    </submittedName>
</protein>
<reference evidence="5" key="1">
    <citation type="submission" date="2017-02" db="UniProtKB">
        <authorList>
            <consortium name="WormBaseParasite"/>
        </authorList>
    </citation>
    <scope>IDENTIFICATION</scope>
</reference>
<feature type="signal peptide" evidence="2">
    <location>
        <begin position="1"/>
        <end position="23"/>
    </location>
</feature>
<gene>
    <name evidence="3" type="ORF">ASIM_LOCUS3281</name>
</gene>
<dbReference type="Proteomes" id="UP000267096">
    <property type="component" value="Unassembled WGS sequence"/>
</dbReference>
<feature type="region of interest" description="Disordered" evidence="1">
    <location>
        <begin position="87"/>
        <end position="110"/>
    </location>
</feature>
<evidence type="ECO:0000256" key="2">
    <source>
        <dbReference type="SAM" id="SignalP"/>
    </source>
</evidence>
<evidence type="ECO:0000313" key="3">
    <source>
        <dbReference type="EMBL" id="VDK21488.1"/>
    </source>
</evidence>
<accession>A0A0M3J798</accession>
<dbReference type="WBParaSite" id="ASIM_0000344201-mRNA-1">
    <property type="protein sequence ID" value="ASIM_0000344201-mRNA-1"/>
    <property type="gene ID" value="ASIM_0000344201"/>
</dbReference>
<dbReference type="EMBL" id="UYRR01004966">
    <property type="protein sequence ID" value="VDK21488.1"/>
    <property type="molecule type" value="Genomic_DNA"/>
</dbReference>
<dbReference type="AlphaFoldDB" id="A0A0M3J798"/>